<dbReference type="InterPro" id="IPR036452">
    <property type="entry name" value="Ribo_hydro-like"/>
</dbReference>
<dbReference type="InterPro" id="IPR023186">
    <property type="entry name" value="IUNH"/>
</dbReference>
<dbReference type="RefSeq" id="WP_120111482.1">
    <property type="nucleotide sequence ID" value="NZ_QXQB01000003.1"/>
</dbReference>
<dbReference type="GO" id="GO:0005829">
    <property type="term" value="C:cytosol"/>
    <property type="evidence" value="ECO:0007669"/>
    <property type="project" value="TreeGrafter"/>
</dbReference>
<evidence type="ECO:0000313" key="5">
    <source>
        <dbReference type="Proteomes" id="UP000267798"/>
    </source>
</evidence>
<dbReference type="PANTHER" id="PTHR12304">
    <property type="entry name" value="INOSINE-URIDINE PREFERRING NUCLEOSIDE HYDROLASE"/>
    <property type="match status" value="1"/>
</dbReference>
<dbReference type="EMBL" id="QXQB01000003">
    <property type="protein sequence ID" value="RJX38809.1"/>
    <property type="molecule type" value="Genomic_DNA"/>
</dbReference>
<comment type="caution">
    <text evidence="4">The sequence shown here is derived from an EMBL/GenBank/DDBJ whole genome shotgun (WGS) entry which is preliminary data.</text>
</comment>
<reference evidence="4 5" key="1">
    <citation type="submission" date="2018-09" db="EMBL/GenBank/DDBJ databases">
        <title>Paenibacillus aracenensis nov. sp. isolated from a cave in southern Spain.</title>
        <authorList>
            <person name="Jurado V."/>
            <person name="Gutierrez-Patricio S."/>
            <person name="Gonzalez-Pimentel J.L."/>
            <person name="Miller A.Z."/>
            <person name="Laiz L."/>
            <person name="Saiz-Jimenez C."/>
        </authorList>
    </citation>
    <scope>NUCLEOTIDE SEQUENCE [LARGE SCALE GENOMIC DNA]</scope>
    <source>
        <strain evidence="4 5">JCM 19203</strain>
    </source>
</reference>
<evidence type="ECO:0000256" key="2">
    <source>
        <dbReference type="ARBA" id="ARBA00023295"/>
    </source>
</evidence>
<dbReference type="PROSITE" id="PS01247">
    <property type="entry name" value="IUNH"/>
    <property type="match status" value="1"/>
</dbReference>
<dbReference type="Pfam" id="PF01156">
    <property type="entry name" value="IU_nuc_hydro"/>
    <property type="match status" value="1"/>
</dbReference>
<dbReference type="PANTHER" id="PTHR12304:SF15">
    <property type="entry name" value="NON-SPECIFIC RIBONUCLEOSIDE HYDROLASE RIHC"/>
    <property type="match status" value="1"/>
</dbReference>
<proteinExistence type="predicted"/>
<accession>A0A3A6PKG0</accession>
<dbReference type="AlphaFoldDB" id="A0A3A6PKG0"/>
<feature type="domain" description="Inosine/uridine-preferring nucleoside hydrolase" evidence="3">
    <location>
        <begin position="8"/>
        <end position="298"/>
    </location>
</feature>
<dbReference type="InterPro" id="IPR001910">
    <property type="entry name" value="Inosine/uridine_hydrolase_dom"/>
</dbReference>
<dbReference type="GO" id="GO:0006152">
    <property type="term" value="P:purine nucleoside catabolic process"/>
    <property type="evidence" value="ECO:0007669"/>
    <property type="project" value="TreeGrafter"/>
</dbReference>
<name>A0A3A6PKG0_9BACL</name>
<dbReference type="InterPro" id="IPR015910">
    <property type="entry name" value="I/U_nuclsd_hydro_CS"/>
</dbReference>
<keyword evidence="1 4" id="KW-0378">Hydrolase</keyword>
<dbReference type="CDD" id="cd02651">
    <property type="entry name" value="nuc_hydro_IU_UC_XIUA"/>
    <property type="match status" value="1"/>
</dbReference>
<protein>
    <submittedName>
        <fullName evidence="4">Ribonucleoside hydrolase RihC</fullName>
    </submittedName>
</protein>
<sequence length="308" mass="33717">MTQQPRPIIIDTDPGIDDAVALAIALYSEKLDVRLITTIAGNVSLQKVTTNALRLLKFFGKNVPVALGADRPLIKAPIDASDIHGSTGMDGFEFEEPTEDLVLKEHAVNAMRRVIMESDEPITLVPIGPLTNIALLLKMYPEVKEKIAEIVLMGGSTTRGNMGVMSEFNIFADPEAAKIVFSAGLPVVMVGLDVGLKALVYPEDSAELKVMNKTGNMIYQLFQKYRGGSMKTGLKMYDSCAIAYLLQPEMFQVADTFVDVELNGSLTAGCTVVDLKGYLKQPSNAKVCVDLDPDMFKQWFMESLRKCN</sequence>
<dbReference type="GO" id="GO:0008477">
    <property type="term" value="F:purine nucleosidase activity"/>
    <property type="evidence" value="ECO:0007669"/>
    <property type="project" value="TreeGrafter"/>
</dbReference>
<organism evidence="4 5">
    <name type="scientific">Paenibacillus pinisoli</name>
    <dbReference type="NCBI Taxonomy" id="1276110"/>
    <lineage>
        <taxon>Bacteria</taxon>
        <taxon>Bacillati</taxon>
        <taxon>Bacillota</taxon>
        <taxon>Bacilli</taxon>
        <taxon>Bacillales</taxon>
        <taxon>Paenibacillaceae</taxon>
        <taxon>Paenibacillus</taxon>
    </lineage>
</organism>
<evidence type="ECO:0000313" key="4">
    <source>
        <dbReference type="EMBL" id="RJX38809.1"/>
    </source>
</evidence>
<keyword evidence="2" id="KW-0326">Glycosidase</keyword>
<evidence type="ECO:0000259" key="3">
    <source>
        <dbReference type="Pfam" id="PF01156"/>
    </source>
</evidence>
<dbReference type="NCBIfam" id="NF008036">
    <property type="entry name" value="PRK10768.1"/>
    <property type="match status" value="1"/>
</dbReference>
<dbReference type="Proteomes" id="UP000267798">
    <property type="component" value="Unassembled WGS sequence"/>
</dbReference>
<dbReference type="GO" id="GO:0045437">
    <property type="term" value="F:uridine nucleosidase activity"/>
    <property type="evidence" value="ECO:0007669"/>
    <property type="project" value="UniProtKB-ARBA"/>
</dbReference>
<dbReference type="OrthoDB" id="9797882at2"/>
<dbReference type="Gene3D" id="3.90.245.10">
    <property type="entry name" value="Ribonucleoside hydrolase-like"/>
    <property type="match status" value="1"/>
</dbReference>
<gene>
    <name evidence="4" type="primary">rihC</name>
    <name evidence="4" type="ORF">D3P09_14855</name>
</gene>
<evidence type="ECO:0000256" key="1">
    <source>
        <dbReference type="ARBA" id="ARBA00022801"/>
    </source>
</evidence>
<dbReference type="SUPFAM" id="SSF53590">
    <property type="entry name" value="Nucleoside hydrolase"/>
    <property type="match status" value="1"/>
</dbReference>
<keyword evidence="5" id="KW-1185">Reference proteome</keyword>